<dbReference type="Pfam" id="PF13466">
    <property type="entry name" value="STAS_2"/>
    <property type="match status" value="1"/>
</dbReference>
<dbReference type="Gene3D" id="3.30.750.24">
    <property type="entry name" value="STAS domain"/>
    <property type="match status" value="1"/>
</dbReference>
<dbReference type="RefSeq" id="WP_022678496.1">
    <property type="nucleotide sequence ID" value="NZ_CP140000.1"/>
</dbReference>
<name>A0ABU1MHZ5_9SPHN</name>
<reference evidence="2 3" key="1">
    <citation type="submission" date="2023-07" db="EMBL/GenBank/DDBJ databases">
        <title>Sorghum-associated microbial communities from plants grown in Nebraska, USA.</title>
        <authorList>
            <person name="Schachtman D."/>
        </authorList>
    </citation>
    <scope>NUCLEOTIDE SEQUENCE [LARGE SCALE GENOMIC DNA]</scope>
    <source>
        <strain evidence="2 3">DS1027</strain>
    </source>
</reference>
<dbReference type="EMBL" id="JAVDRD010000001">
    <property type="protein sequence ID" value="MDR6509955.1"/>
    <property type="molecule type" value="Genomic_DNA"/>
</dbReference>
<gene>
    <name evidence="2" type="ORF">J2792_000795</name>
</gene>
<comment type="caution">
    <text evidence="2">The sequence shown here is derived from an EMBL/GenBank/DDBJ whole genome shotgun (WGS) entry which is preliminary data.</text>
</comment>
<organism evidence="2 3">
    <name type="scientific">Novosphingobium capsulatum</name>
    <dbReference type="NCBI Taxonomy" id="13688"/>
    <lineage>
        <taxon>Bacteria</taxon>
        <taxon>Pseudomonadati</taxon>
        <taxon>Pseudomonadota</taxon>
        <taxon>Alphaproteobacteria</taxon>
        <taxon>Sphingomonadales</taxon>
        <taxon>Sphingomonadaceae</taxon>
        <taxon>Novosphingobium</taxon>
    </lineage>
</organism>
<dbReference type="Proteomes" id="UP001184150">
    <property type="component" value="Unassembled WGS sequence"/>
</dbReference>
<evidence type="ECO:0000313" key="2">
    <source>
        <dbReference type="EMBL" id="MDR6509955.1"/>
    </source>
</evidence>
<evidence type="ECO:0000259" key="1">
    <source>
        <dbReference type="Pfam" id="PF13466"/>
    </source>
</evidence>
<accession>A0ABU1MHZ5</accession>
<dbReference type="InterPro" id="IPR036513">
    <property type="entry name" value="STAS_dom_sf"/>
</dbReference>
<keyword evidence="3" id="KW-1185">Reference proteome</keyword>
<dbReference type="InterPro" id="IPR058548">
    <property type="entry name" value="MlaB-like_STAS"/>
</dbReference>
<sequence>MSFTLSLGPVANMQTITTAWSNMTESLEAHAAMVLDLSDLVDVDLSLVQLVETARQHALRDSRALRLSAPANPAVTALLRRAGFLTDPSTETLDFWFHGELPQ</sequence>
<protein>
    <submittedName>
        <fullName evidence="2">ABC-type transporter Mla MlaB component</fullName>
    </submittedName>
</protein>
<evidence type="ECO:0000313" key="3">
    <source>
        <dbReference type="Proteomes" id="UP001184150"/>
    </source>
</evidence>
<feature type="domain" description="MlaB-like STAS" evidence="1">
    <location>
        <begin position="11"/>
        <end position="84"/>
    </location>
</feature>
<dbReference type="SUPFAM" id="SSF52091">
    <property type="entry name" value="SpoIIaa-like"/>
    <property type="match status" value="1"/>
</dbReference>
<proteinExistence type="predicted"/>